<protein>
    <submittedName>
        <fullName evidence="1">Uncharacterized protein</fullName>
    </submittedName>
</protein>
<keyword evidence="2" id="KW-1185">Reference proteome</keyword>
<gene>
    <name evidence="1" type="ORF">NUW54_g7885</name>
</gene>
<evidence type="ECO:0000313" key="2">
    <source>
        <dbReference type="Proteomes" id="UP001144978"/>
    </source>
</evidence>
<comment type="caution">
    <text evidence="1">The sequence shown here is derived from an EMBL/GenBank/DDBJ whole genome shotgun (WGS) entry which is preliminary data.</text>
</comment>
<name>A0ACC1PIE9_9APHY</name>
<dbReference type="Proteomes" id="UP001144978">
    <property type="component" value="Unassembled WGS sequence"/>
</dbReference>
<organism evidence="1 2">
    <name type="scientific">Trametes sanguinea</name>
    <dbReference type="NCBI Taxonomy" id="158606"/>
    <lineage>
        <taxon>Eukaryota</taxon>
        <taxon>Fungi</taxon>
        <taxon>Dikarya</taxon>
        <taxon>Basidiomycota</taxon>
        <taxon>Agaricomycotina</taxon>
        <taxon>Agaricomycetes</taxon>
        <taxon>Polyporales</taxon>
        <taxon>Polyporaceae</taxon>
        <taxon>Trametes</taxon>
    </lineage>
</organism>
<reference evidence="1" key="1">
    <citation type="submission" date="2022-08" db="EMBL/GenBank/DDBJ databases">
        <title>Genome Sequence of Pycnoporus sanguineus.</title>
        <authorList>
            <person name="Buettner E."/>
        </authorList>
    </citation>
    <scope>NUCLEOTIDE SEQUENCE</scope>
    <source>
        <strain evidence="1">CG-C14</strain>
    </source>
</reference>
<sequence>MGDSVLNDSVADDHIEHPHQPPTVDAEFSDRMSGNIYLYAPRGRRVCTSHPLLLDTSRETHTFGRTGNSEQHRKDLPTLVRLRHDRWPLSGYDSSQPFRALALDFAGPVQIMDPNATIGSLFIGYTVSLCLYGVTLSQIVLFFRNHRQKSKSLKAIVWVVCIFENAQVVAISQGIWLYLVAFHMNPLALAYPARSFGVLVYLTSMNNLFVRCQRAPDILAANSAIPQQVALSTTVATLAIVYGTQGVERKPWSEGHRFAPIFYAGYSCELAADLIITASIVYNFSQRSVRQACSISSRHDYSNSSYVPCRATRSDDGVAQKLLAYVLNSGLLDLRDMQHHRVRSHPQFSRLPRVLSRAWQMSVVSRSTHPLSF</sequence>
<dbReference type="EMBL" id="JANSHE010002349">
    <property type="protein sequence ID" value="KAJ2992637.1"/>
    <property type="molecule type" value="Genomic_DNA"/>
</dbReference>
<evidence type="ECO:0000313" key="1">
    <source>
        <dbReference type="EMBL" id="KAJ2992637.1"/>
    </source>
</evidence>
<proteinExistence type="predicted"/>
<accession>A0ACC1PIE9</accession>